<keyword evidence="2" id="KW-0560">Oxidoreductase</keyword>
<dbReference type="SUPFAM" id="SSF51735">
    <property type="entry name" value="NAD(P)-binding Rossmann-fold domains"/>
    <property type="match status" value="1"/>
</dbReference>
<dbReference type="InterPro" id="IPR036291">
    <property type="entry name" value="NAD(P)-bd_dom_sf"/>
</dbReference>
<dbReference type="Gene3D" id="3.40.50.720">
    <property type="entry name" value="NAD(P)-binding Rossmann-like Domain"/>
    <property type="match status" value="1"/>
</dbReference>
<name>A0A0J6KGB0_9PSED</name>
<dbReference type="PRINTS" id="PR00080">
    <property type="entry name" value="SDRFAMILY"/>
</dbReference>
<dbReference type="GO" id="GO:0048038">
    <property type="term" value="F:quinone binding"/>
    <property type="evidence" value="ECO:0007669"/>
    <property type="project" value="TreeGrafter"/>
</dbReference>
<evidence type="ECO:0000256" key="2">
    <source>
        <dbReference type="ARBA" id="ARBA00023002"/>
    </source>
</evidence>
<evidence type="ECO:0000256" key="1">
    <source>
        <dbReference type="ARBA" id="ARBA00006484"/>
    </source>
</evidence>
<dbReference type="InterPro" id="IPR020904">
    <property type="entry name" value="Sc_DH/Rdtase_CS"/>
</dbReference>
<dbReference type="PANTHER" id="PTHR42760">
    <property type="entry name" value="SHORT-CHAIN DEHYDROGENASES/REDUCTASES FAMILY MEMBER"/>
    <property type="match status" value="1"/>
</dbReference>
<reference evidence="4" key="2">
    <citation type="submission" date="2016-10" db="EMBL/GenBank/DDBJ databases">
        <authorList>
            <person name="de Groot N.N."/>
        </authorList>
    </citation>
    <scope>NUCLEOTIDE SEQUENCE [LARGE SCALE GENOMIC DNA]</scope>
    <source>
        <strain evidence="4">BS3782</strain>
    </source>
</reference>
<dbReference type="EMBL" id="VZPO01000018">
    <property type="protein sequence ID" value="KAB0495987.1"/>
    <property type="molecule type" value="Genomic_DNA"/>
</dbReference>
<protein>
    <submittedName>
        <fullName evidence="4">NAD(P)-dependent dehydrogenase, short-chain alcohol dehydrogenase family</fullName>
    </submittedName>
    <submittedName>
        <fullName evidence="3">SDR family oxidoreductase</fullName>
    </submittedName>
</protein>
<accession>A0A0J6KGB0</accession>
<reference evidence="5" key="1">
    <citation type="submission" date="2016-10" db="EMBL/GenBank/DDBJ databases">
        <authorList>
            <person name="Varghese N."/>
            <person name="Submissions S."/>
        </authorList>
    </citation>
    <scope>NUCLEOTIDE SEQUENCE [LARGE SCALE GENOMIC DNA]</scope>
    <source>
        <strain evidence="5">BS3782</strain>
    </source>
</reference>
<gene>
    <name evidence="3" type="ORF">F7R14_30290</name>
    <name evidence="4" type="ORF">SAMN04490191_3812</name>
</gene>
<evidence type="ECO:0000313" key="6">
    <source>
        <dbReference type="Proteomes" id="UP000434925"/>
    </source>
</evidence>
<keyword evidence="5" id="KW-1185">Reference proteome</keyword>
<evidence type="ECO:0000313" key="5">
    <source>
        <dbReference type="Proteomes" id="UP000182814"/>
    </source>
</evidence>
<dbReference type="GO" id="GO:0016616">
    <property type="term" value="F:oxidoreductase activity, acting on the CH-OH group of donors, NAD or NADP as acceptor"/>
    <property type="evidence" value="ECO:0007669"/>
    <property type="project" value="TreeGrafter"/>
</dbReference>
<organism evidence="4 5">
    <name type="scientific">Pseudomonas lini</name>
    <dbReference type="NCBI Taxonomy" id="163011"/>
    <lineage>
        <taxon>Bacteria</taxon>
        <taxon>Pseudomonadati</taxon>
        <taxon>Pseudomonadota</taxon>
        <taxon>Gammaproteobacteria</taxon>
        <taxon>Pseudomonadales</taxon>
        <taxon>Pseudomonadaceae</taxon>
        <taxon>Pseudomonas</taxon>
    </lineage>
</organism>
<dbReference type="FunFam" id="3.40.50.720:FF:000084">
    <property type="entry name" value="Short-chain dehydrogenase reductase"/>
    <property type="match status" value="1"/>
</dbReference>
<dbReference type="PATRIC" id="fig|163011.3.peg.1299"/>
<dbReference type="GO" id="GO:0006633">
    <property type="term" value="P:fatty acid biosynthetic process"/>
    <property type="evidence" value="ECO:0007669"/>
    <property type="project" value="TreeGrafter"/>
</dbReference>
<dbReference type="PROSITE" id="PS00061">
    <property type="entry name" value="ADH_SHORT"/>
    <property type="match status" value="1"/>
</dbReference>
<dbReference type="InterPro" id="IPR002347">
    <property type="entry name" value="SDR_fam"/>
</dbReference>
<evidence type="ECO:0000313" key="3">
    <source>
        <dbReference type="EMBL" id="KAB0495987.1"/>
    </source>
</evidence>
<dbReference type="Proteomes" id="UP000434925">
    <property type="component" value="Unassembled WGS sequence"/>
</dbReference>
<dbReference type="AlphaFoldDB" id="A0A0J6KGB0"/>
<dbReference type="Proteomes" id="UP000182814">
    <property type="component" value="Chromosome I"/>
</dbReference>
<evidence type="ECO:0000313" key="4">
    <source>
        <dbReference type="EMBL" id="SDT29295.1"/>
    </source>
</evidence>
<comment type="similarity">
    <text evidence="1">Belongs to the short-chain dehydrogenases/reductases (SDR) family.</text>
</comment>
<proteinExistence type="inferred from homology"/>
<dbReference type="EMBL" id="LT629746">
    <property type="protein sequence ID" value="SDT29295.1"/>
    <property type="molecule type" value="Genomic_DNA"/>
</dbReference>
<dbReference type="RefSeq" id="WP_048392992.1">
    <property type="nucleotide sequence ID" value="NZ_JYLB01000001.1"/>
</dbReference>
<reference evidence="3 6" key="3">
    <citation type="submission" date="2019-09" db="EMBL/GenBank/DDBJ databases">
        <title>Draft genome sequences of 48 bacterial type strains from the CCUG.</title>
        <authorList>
            <person name="Tunovic T."/>
            <person name="Pineiro-Iglesias B."/>
            <person name="Unosson C."/>
            <person name="Inganas E."/>
            <person name="Ohlen M."/>
            <person name="Cardew S."/>
            <person name="Jensie-Markopoulos S."/>
            <person name="Salva-Serra F."/>
            <person name="Jaen-Luchoro D."/>
            <person name="Karlsson R."/>
            <person name="Svensson-Stadler L."/>
            <person name="Chun J."/>
            <person name="Moore E."/>
        </authorList>
    </citation>
    <scope>NUCLEOTIDE SEQUENCE [LARGE SCALE GENOMIC DNA]</scope>
    <source>
        <strain evidence="3 6">CCUG 51522</strain>
    </source>
</reference>
<dbReference type="PANTHER" id="PTHR42760:SF133">
    <property type="entry name" value="3-OXOACYL-[ACYL-CARRIER-PROTEIN] REDUCTASE"/>
    <property type="match status" value="1"/>
</dbReference>
<dbReference type="Pfam" id="PF13561">
    <property type="entry name" value="adh_short_C2"/>
    <property type="match status" value="1"/>
</dbReference>
<dbReference type="PRINTS" id="PR00081">
    <property type="entry name" value="GDHRDH"/>
</dbReference>
<sequence length="274" mass="28915">MSESSITHAPADSGVPLQARDFSVKELVVIITGAGQGIGRELARQYAAAGAFPVIADLNLDKAASVVQEIEVAGGQALAVQVDVGDKASVDAMVAQVLKVHGRIDVLINNASIFAALEKCAFDQIPYQQWQKVLHVNITGTYLCVCAVAQAMRDAKFGRIINISSDAVPRGTMNYLHYVTSKSALIGMTNSLARELGPHGITVNCIRPGSVATEVERVANPTVELRQRAAALQCIPRGMLPTDLVGIMLFLATPAASFITGQTIACDGGYTHSS</sequence>